<feature type="domain" description="RagB/SusD" evidence="6">
    <location>
        <begin position="339"/>
        <end position="561"/>
    </location>
</feature>
<dbReference type="Pfam" id="PF07980">
    <property type="entry name" value="SusD_RagB"/>
    <property type="match status" value="1"/>
</dbReference>
<keyword evidence="5" id="KW-0998">Cell outer membrane</keyword>
<feature type="domain" description="SusD-like N-terminal" evidence="7">
    <location>
        <begin position="72"/>
        <end position="233"/>
    </location>
</feature>
<dbReference type="Pfam" id="PF14322">
    <property type="entry name" value="SusD-like_3"/>
    <property type="match status" value="1"/>
</dbReference>
<sequence length="561" mass="63530">MKTNRIVNIIKVSAFALFTGVISTSCLDQLEEETYGKYSADTYFDTTGKMEMAVNGIYETFSSITTYGQYWQVYGDCDTDIAHVKGAGTGHVARDLGHYNAYAEHSWLQSSWELYYQGIDRANTILDQKDNVVINGESDQLVFNRLVAQTKCMRAMCYLDLVRLWGDVPLKLDPSKDGDNFKLPKTDRDEVYAQIITDLKEAIPGLLWCDDSNQKGERLSKGAAMGLLARAYLFRGGYSLYQDKSIKRPGNYKEYYQAAQTVLNELISSGKHGLIDADGTYSSGYEKNFRNMCELKYDPFENICEISFYNPTGQNAGASNMGTYNGPEINVNSIYGRANSFIKTHKFFYETFDEKDLRRDVAVATFSINANSKIVEIAEKNSQNWSPGKWRRNWQTAAIKDNNNTDVNFPLLRYADVLLMSAEVENELNDGPNDLAIERVNQVRRRAFGKPYLTVNADVDLKTSDFAGKDDFFNFIVAERGRELCFEGNRRLDLIRWNLLKETIATTSQNFLSYYNGQEGLGSNYTYAAGSRFVSGKHELYPIPAREVRETLGSVSQNPGY</sequence>
<evidence type="ECO:0000256" key="4">
    <source>
        <dbReference type="ARBA" id="ARBA00023136"/>
    </source>
</evidence>
<evidence type="ECO:0000313" key="8">
    <source>
        <dbReference type="EMBL" id="RHB31019.1"/>
    </source>
</evidence>
<gene>
    <name evidence="8" type="ORF">DW888_18250</name>
</gene>
<evidence type="ECO:0000259" key="6">
    <source>
        <dbReference type="Pfam" id="PF07980"/>
    </source>
</evidence>
<keyword evidence="3" id="KW-0732">Signal</keyword>
<evidence type="ECO:0000256" key="5">
    <source>
        <dbReference type="ARBA" id="ARBA00023237"/>
    </source>
</evidence>
<accession>A0A413VBW7</accession>
<dbReference type="Proteomes" id="UP000284379">
    <property type="component" value="Unassembled WGS sequence"/>
</dbReference>
<organism evidence="8 9">
    <name type="scientific">Bacteroides nordii</name>
    <dbReference type="NCBI Taxonomy" id="291645"/>
    <lineage>
        <taxon>Bacteria</taxon>
        <taxon>Pseudomonadati</taxon>
        <taxon>Bacteroidota</taxon>
        <taxon>Bacteroidia</taxon>
        <taxon>Bacteroidales</taxon>
        <taxon>Bacteroidaceae</taxon>
        <taxon>Bacteroides</taxon>
    </lineage>
</organism>
<comment type="caution">
    <text evidence="8">The sequence shown here is derived from an EMBL/GenBank/DDBJ whole genome shotgun (WGS) entry which is preliminary data.</text>
</comment>
<reference evidence="8 9" key="1">
    <citation type="submission" date="2018-08" db="EMBL/GenBank/DDBJ databases">
        <title>A genome reference for cultivated species of the human gut microbiota.</title>
        <authorList>
            <person name="Zou Y."/>
            <person name="Xue W."/>
            <person name="Luo G."/>
        </authorList>
    </citation>
    <scope>NUCLEOTIDE SEQUENCE [LARGE SCALE GENOMIC DNA]</scope>
    <source>
        <strain evidence="8 9">AM40-30BH</strain>
    </source>
</reference>
<dbReference type="GeneID" id="69501368"/>
<protein>
    <submittedName>
        <fullName evidence="8">RagB/SusD family nutrient uptake outer membrane protein</fullName>
    </submittedName>
</protein>
<name>A0A413VBW7_9BACE</name>
<dbReference type="CDD" id="cd08977">
    <property type="entry name" value="SusD"/>
    <property type="match status" value="1"/>
</dbReference>
<evidence type="ECO:0000256" key="1">
    <source>
        <dbReference type="ARBA" id="ARBA00004442"/>
    </source>
</evidence>
<evidence type="ECO:0000313" key="9">
    <source>
        <dbReference type="Proteomes" id="UP000284379"/>
    </source>
</evidence>
<evidence type="ECO:0000259" key="7">
    <source>
        <dbReference type="Pfam" id="PF14322"/>
    </source>
</evidence>
<keyword evidence="4" id="KW-0472">Membrane</keyword>
<dbReference type="SUPFAM" id="SSF48452">
    <property type="entry name" value="TPR-like"/>
    <property type="match status" value="1"/>
</dbReference>
<dbReference type="RefSeq" id="WP_002561941.1">
    <property type="nucleotide sequence ID" value="NZ_CABJFV010000024.1"/>
</dbReference>
<dbReference type="InterPro" id="IPR011990">
    <property type="entry name" value="TPR-like_helical_dom_sf"/>
</dbReference>
<dbReference type="Gene3D" id="1.25.40.390">
    <property type="match status" value="1"/>
</dbReference>
<dbReference type="InterPro" id="IPR012944">
    <property type="entry name" value="SusD_RagB_dom"/>
</dbReference>
<proteinExistence type="inferred from homology"/>
<evidence type="ECO:0000256" key="3">
    <source>
        <dbReference type="ARBA" id="ARBA00022729"/>
    </source>
</evidence>
<comment type="subcellular location">
    <subcellularLocation>
        <location evidence="1">Cell outer membrane</location>
    </subcellularLocation>
</comment>
<dbReference type="GO" id="GO:0009279">
    <property type="term" value="C:cell outer membrane"/>
    <property type="evidence" value="ECO:0007669"/>
    <property type="project" value="UniProtKB-SubCell"/>
</dbReference>
<dbReference type="InterPro" id="IPR033985">
    <property type="entry name" value="SusD-like_N"/>
</dbReference>
<evidence type="ECO:0000256" key="2">
    <source>
        <dbReference type="ARBA" id="ARBA00006275"/>
    </source>
</evidence>
<dbReference type="EMBL" id="QSGO01000024">
    <property type="protein sequence ID" value="RHB31019.1"/>
    <property type="molecule type" value="Genomic_DNA"/>
</dbReference>
<comment type="similarity">
    <text evidence="2">Belongs to the SusD family.</text>
</comment>
<dbReference type="AlphaFoldDB" id="A0A413VBW7"/>
<dbReference type="PROSITE" id="PS51257">
    <property type="entry name" value="PROKAR_LIPOPROTEIN"/>
    <property type="match status" value="1"/>
</dbReference>